<accession>A0A5B7DAD0</accession>
<dbReference type="EMBL" id="VSRR010000652">
    <property type="protein sequence ID" value="MPC18159.1"/>
    <property type="molecule type" value="Genomic_DNA"/>
</dbReference>
<dbReference type="Proteomes" id="UP000324222">
    <property type="component" value="Unassembled WGS sequence"/>
</dbReference>
<name>A0A5B7DAD0_PORTR</name>
<evidence type="ECO:0000313" key="2">
    <source>
        <dbReference type="Proteomes" id="UP000324222"/>
    </source>
</evidence>
<dbReference type="AlphaFoldDB" id="A0A5B7DAD0"/>
<keyword evidence="2" id="KW-1185">Reference proteome</keyword>
<organism evidence="1 2">
    <name type="scientific">Portunus trituberculatus</name>
    <name type="common">Swimming crab</name>
    <name type="synonym">Neptunus trituberculatus</name>
    <dbReference type="NCBI Taxonomy" id="210409"/>
    <lineage>
        <taxon>Eukaryota</taxon>
        <taxon>Metazoa</taxon>
        <taxon>Ecdysozoa</taxon>
        <taxon>Arthropoda</taxon>
        <taxon>Crustacea</taxon>
        <taxon>Multicrustacea</taxon>
        <taxon>Malacostraca</taxon>
        <taxon>Eumalacostraca</taxon>
        <taxon>Eucarida</taxon>
        <taxon>Decapoda</taxon>
        <taxon>Pleocyemata</taxon>
        <taxon>Brachyura</taxon>
        <taxon>Eubrachyura</taxon>
        <taxon>Portunoidea</taxon>
        <taxon>Portunidae</taxon>
        <taxon>Portuninae</taxon>
        <taxon>Portunus</taxon>
    </lineage>
</organism>
<evidence type="ECO:0000313" key="1">
    <source>
        <dbReference type="EMBL" id="MPC18159.1"/>
    </source>
</evidence>
<gene>
    <name evidence="1" type="ORF">E2C01_011035</name>
</gene>
<comment type="caution">
    <text evidence="1">The sequence shown here is derived from an EMBL/GenBank/DDBJ whole genome shotgun (WGS) entry which is preliminary data.</text>
</comment>
<protein>
    <submittedName>
        <fullName evidence="1">Uncharacterized protein</fullName>
    </submittedName>
</protein>
<sequence>MRIEGSSVLCFASESVALSSENFGITEAAPEGKAEAVYLPVHLRIPNASFTFCVNGLVSGLEGRGYRSGG</sequence>
<reference evidence="1 2" key="1">
    <citation type="submission" date="2019-05" db="EMBL/GenBank/DDBJ databases">
        <title>Another draft genome of Portunus trituberculatus and its Hox gene families provides insights of decapod evolution.</title>
        <authorList>
            <person name="Jeong J.-H."/>
            <person name="Song I."/>
            <person name="Kim S."/>
            <person name="Choi T."/>
            <person name="Kim D."/>
            <person name="Ryu S."/>
            <person name="Kim W."/>
        </authorList>
    </citation>
    <scope>NUCLEOTIDE SEQUENCE [LARGE SCALE GENOMIC DNA]</scope>
    <source>
        <tissue evidence="1">Muscle</tissue>
    </source>
</reference>
<proteinExistence type="predicted"/>